<dbReference type="EMBL" id="CP034999">
    <property type="protein sequence ID" value="QAS81273.1"/>
    <property type="molecule type" value="Genomic_DNA"/>
</dbReference>
<dbReference type="AlphaFoldDB" id="A0AAE5WRP0"/>
<name>A0AAE5WRP0_9HYPH</name>
<evidence type="ECO:0000313" key="2">
    <source>
        <dbReference type="Proteomes" id="UP000220927"/>
    </source>
</evidence>
<keyword evidence="2" id="KW-1185">Reference proteome</keyword>
<accession>A0AAE5WRP0</accession>
<protein>
    <submittedName>
        <fullName evidence="1">Uncharacterized protein</fullName>
    </submittedName>
</protein>
<organism evidence="1 2">
    <name type="scientific">Rhizobium acidisoli</name>
    <dbReference type="NCBI Taxonomy" id="1538158"/>
    <lineage>
        <taxon>Bacteria</taxon>
        <taxon>Pseudomonadati</taxon>
        <taxon>Pseudomonadota</taxon>
        <taxon>Alphaproteobacteria</taxon>
        <taxon>Hyphomicrobiales</taxon>
        <taxon>Rhizobiaceae</taxon>
        <taxon>Rhizobium/Agrobacterium group</taxon>
        <taxon>Rhizobium</taxon>
    </lineage>
</organism>
<reference evidence="1 2" key="1">
    <citation type="submission" date="2019-01" db="EMBL/GenBank/DDBJ databases">
        <title>Genomic insights into the origins and evolution of symbiotic genes in the Phaseolus vulgaris microsymbionts.</title>
        <authorList>
            <person name="Tong W."/>
        </authorList>
    </citation>
    <scope>NUCLEOTIDE SEQUENCE [LARGE SCALE GENOMIC DNA]</scope>
    <source>
        <strain evidence="1 2">FH23</strain>
        <plasmid evidence="2">prapfh23a</plasmid>
    </source>
</reference>
<dbReference type="Proteomes" id="UP000220927">
    <property type="component" value="Plasmid pRapFH23a"/>
</dbReference>
<keyword evidence="1" id="KW-0614">Plasmid</keyword>
<geneLocation type="plasmid" evidence="2">
    <name>prapfh23a</name>
</geneLocation>
<evidence type="ECO:0000313" key="1">
    <source>
        <dbReference type="EMBL" id="QAS81273.1"/>
    </source>
</evidence>
<dbReference type="KEGG" id="rad:CO657_23570"/>
<proteinExistence type="predicted"/>
<sequence>MKRDDTVRVGMSNENVINASATAERLMRAYHIHCVAPDPDTLFRFLEAAHSANDRLKKSAGVEFIDIPEFIALKCLRNFFHHHDELRHVVRVVPTAGLPILTDLLFMCLAPRDLINEAIVQAPDRFRAQTQAACDFAFHWYGTTVNINPCLFNFVVHAYERLVEASIPISGDEADEYRRSYDFEAQAGQSHFVDGRISTTAGSLDDLLSEIMS</sequence>
<gene>
    <name evidence="1" type="ORF">CO657_23570</name>
</gene>